<feature type="chain" id="PRO_5044312216" evidence="2">
    <location>
        <begin position="26"/>
        <end position="341"/>
    </location>
</feature>
<keyword evidence="1" id="KW-0812">Transmembrane</keyword>
<accession>A0AB39BFI3</accession>
<dbReference type="PROSITE" id="PS51318">
    <property type="entry name" value="TAT"/>
    <property type="match status" value="1"/>
</dbReference>
<proteinExistence type="predicted"/>
<organism evidence="3">
    <name type="scientific">Herbiconiux sp. A18JL235</name>
    <dbReference type="NCBI Taxonomy" id="3152363"/>
    <lineage>
        <taxon>Bacteria</taxon>
        <taxon>Bacillati</taxon>
        <taxon>Actinomycetota</taxon>
        <taxon>Actinomycetes</taxon>
        <taxon>Micrococcales</taxon>
        <taxon>Microbacteriaceae</taxon>
        <taxon>Herbiconiux</taxon>
    </lineage>
</organism>
<dbReference type="InterPro" id="IPR013783">
    <property type="entry name" value="Ig-like_fold"/>
</dbReference>
<keyword evidence="1" id="KW-1133">Transmembrane helix</keyword>
<keyword evidence="2" id="KW-0732">Signal</keyword>
<protein>
    <submittedName>
        <fullName evidence="3">DUF916 domain-containing protein</fullName>
    </submittedName>
</protein>
<feature type="signal peptide" evidence="2">
    <location>
        <begin position="1"/>
        <end position="25"/>
    </location>
</feature>
<name>A0AB39BFI3_9MICO</name>
<dbReference type="InterPro" id="IPR006311">
    <property type="entry name" value="TAT_signal"/>
</dbReference>
<dbReference type="GO" id="GO:0005975">
    <property type="term" value="P:carbohydrate metabolic process"/>
    <property type="evidence" value="ECO:0007669"/>
    <property type="project" value="UniProtKB-ARBA"/>
</dbReference>
<dbReference type="Gene3D" id="2.60.40.10">
    <property type="entry name" value="Immunoglobulins"/>
    <property type="match status" value="1"/>
</dbReference>
<evidence type="ECO:0000256" key="2">
    <source>
        <dbReference type="SAM" id="SignalP"/>
    </source>
</evidence>
<keyword evidence="1" id="KW-0472">Membrane</keyword>
<evidence type="ECO:0000313" key="3">
    <source>
        <dbReference type="EMBL" id="XDI05332.1"/>
    </source>
</evidence>
<sequence>MPTTRRTPVFALAALIALLLTSASAALAPAARAEDGGVAWTVKTADNANGAGRANFTYDVEPGAVISDTMVVVNTGTEPLPLSVYAADAFTASSGEIDVLVDGSPSVGAGTWVRVDTGALELSPGQTADIPFTISVPADARPGDHSAGIVTSLTSTDASTSLSVDRRLGTRINLRVAGELTPAAQVGEVHAEYLPSWNPFAPGSVTIRYELANTGNTRLTGTDTVTASGAFGLLDTTTAPTQLSEIIPGSVVEVVREVPVLSLGWVHGSMAVAPEGVGLGAGATDAVGEEFGTVALPWSLYAVIVLIAGVAVASILVIRRRVMASESRGGRRPLRDRRPRS</sequence>
<feature type="transmembrane region" description="Helical" evidence="1">
    <location>
        <begin position="298"/>
        <end position="318"/>
    </location>
</feature>
<gene>
    <name evidence="3" type="ORF">ABFY20_18740</name>
</gene>
<evidence type="ECO:0000256" key="1">
    <source>
        <dbReference type="SAM" id="Phobius"/>
    </source>
</evidence>
<dbReference type="EMBL" id="CP162511">
    <property type="protein sequence ID" value="XDI05332.1"/>
    <property type="molecule type" value="Genomic_DNA"/>
</dbReference>
<reference evidence="3" key="1">
    <citation type="submission" date="2024-05" db="EMBL/GenBank/DDBJ databases">
        <title>Herbiconiux sp. A18JL235.</title>
        <authorList>
            <person name="Zhang G."/>
        </authorList>
    </citation>
    <scope>NUCLEOTIDE SEQUENCE</scope>
    <source>
        <strain evidence="3">A18JL235</strain>
    </source>
</reference>
<dbReference type="AlphaFoldDB" id="A0AB39BFI3"/>
<dbReference type="RefSeq" id="WP_368497716.1">
    <property type="nucleotide sequence ID" value="NZ_CP162511.1"/>
</dbReference>